<proteinExistence type="predicted"/>
<organism evidence="1 2">
    <name type="scientific">Tritrichomonas musculus</name>
    <dbReference type="NCBI Taxonomy" id="1915356"/>
    <lineage>
        <taxon>Eukaryota</taxon>
        <taxon>Metamonada</taxon>
        <taxon>Parabasalia</taxon>
        <taxon>Tritrichomonadida</taxon>
        <taxon>Tritrichomonadidae</taxon>
        <taxon>Tritrichomonas</taxon>
    </lineage>
</organism>
<evidence type="ECO:0000313" key="2">
    <source>
        <dbReference type="Proteomes" id="UP001470230"/>
    </source>
</evidence>
<keyword evidence="2" id="KW-1185">Reference proteome</keyword>
<comment type="caution">
    <text evidence="1">The sequence shown here is derived from an EMBL/GenBank/DDBJ whole genome shotgun (WGS) entry which is preliminary data.</text>
</comment>
<accession>A0ABR2KMP7</accession>
<name>A0ABR2KMP7_9EUKA</name>
<gene>
    <name evidence="1" type="ORF">M9Y10_029644</name>
</gene>
<sequence length="107" mass="11978">MSKNIYRFRVGVRKLNSSSSGSASTSLGSSGLLHAALLINTDLFEYSSAGYVRRKNVGRDSQFNWDEIGSALNGTTYVSPDDLEIKNMIFIKYQKYEKLIIIADIFI</sequence>
<reference evidence="1 2" key="1">
    <citation type="submission" date="2024-04" db="EMBL/GenBank/DDBJ databases">
        <title>Tritrichomonas musculus Genome.</title>
        <authorList>
            <person name="Alves-Ferreira E."/>
            <person name="Grigg M."/>
            <person name="Lorenzi H."/>
            <person name="Galac M."/>
        </authorList>
    </citation>
    <scope>NUCLEOTIDE SEQUENCE [LARGE SCALE GENOMIC DNA]</scope>
    <source>
        <strain evidence="1 2">EAF2021</strain>
    </source>
</reference>
<dbReference type="EMBL" id="JAPFFF010000004">
    <property type="protein sequence ID" value="KAK8892417.1"/>
    <property type="molecule type" value="Genomic_DNA"/>
</dbReference>
<evidence type="ECO:0000313" key="1">
    <source>
        <dbReference type="EMBL" id="KAK8892417.1"/>
    </source>
</evidence>
<protein>
    <submittedName>
        <fullName evidence="1">Uncharacterized protein</fullName>
    </submittedName>
</protein>
<dbReference type="Proteomes" id="UP001470230">
    <property type="component" value="Unassembled WGS sequence"/>
</dbReference>